<evidence type="ECO:0000313" key="4">
    <source>
        <dbReference type="Proteomes" id="UP000092024"/>
    </source>
</evidence>
<evidence type="ECO:0000313" key="3">
    <source>
        <dbReference type="EMBL" id="OBR68074.1"/>
    </source>
</evidence>
<evidence type="ECO:0000256" key="1">
    <source>
        <dbReference type="SAM" id="Phobius"/>
    </source>
</evidence>
<feature type="transmembrane region" description="Helical" evidence="1">
    <location>
        <begin position="12"/>
        <end position="32"/>
    </location>
</feature>
<keyword evidence="1" id="KW-0812">Transmembrane</keyword>
<feature type="domain" description="Sensor histidine kinase NatK-like C-terminal" evidence="2">
    <location>
        <begin position="372"/>
        <end position="478"/>
    </location>
</feature>
<feature type="transmembrane region" description="Helical" evidence="1">
    <location>
        <begin position="67"/>
        <end position="85"/>
    </location>
</feature>
<dbReference type="OrthoDB" id="3173688at2"/>
<proteinExistence type="predicted"/>
<feature type="transmembrane region" description="Helical" evidence="1">
    <location>
        <begin position="165"/>
        <end position="186"/>
    </location>
</feature>
<reference evidence="3 4" key="1">
    <citation type="submission" date="2016-05" db="EMBL/GenBank/DDBJ databases">
        <title>Paenibacillus oryzae. sp. nov., isolated from the rice root.</title>
        <authorList>
            <person name="Zhang J."/>
            <person name="Zhang X."/>
        </authorList>
    </citation>
    <scope>NUCLEOTIDE SEQUENCE [LARGE SCALE GENOMIC DNA]</scope>
    <source>
        <strain evidence="3 4">1DrF-4</strain>
    </source>
</reference>
<dbReference type="EMBL" id="LYPA01000029">
    <property type="protein sequence ID" value="OBR68074.1"/>
    <property type="molecule type" value="Genomic_DNA"/>
</dbReference>
<dbReference type="InterPro" id="IPR036890">
    <property type="entry name" value="HATPase_C_sf"/>
</dbReference>
<gene>
    <name evidence="3" type="ORF">A7K91_07610</name>
</gene>
<comment type="caution">
    <text evidence="3">The sequence shown here is derived from an EMBL/GenBank/DDBJ whole genome shotgun (WGS) entry which is preliminary data.</text>
</comment>
<dbReference type="Gene3D" id="3.30.565.10">
    <property type="entry name" value="Histidine kinase-like ATPase, C-terminal domain"/>
    <property type="match status" value="1"/>
</dbReference>
<name>A0A1A5YR82_9BACL</name>
<keyword evidence="1" id="KW-1133">Transmembrane helix</keyword>
<feature type="transmembrane region" description="Helical" evidence="1">
    <location>
        <begin position="133"/>
        <end position="153"/>
    </location>
</feature>
<dbReference type="RefSeq" id="WP_068679658.1">
    <property type="nucleotide sequence ID" value="NZ_LYPA01000029.1"/>
</dbReference>
<keyword evidence="1" id="KW-0472">Membrane</keyword>
<feature type="transmembrane region" description="Helical" evidence="1">
    <location>
        <begin position="44"/>
        <end position="61"/>
    </location>
</feature>
<evidence type="ECO:0000259" key="2">
    <source>
        <dbReference type="Pfam" id="PF14501"/>
    </source>
</evidence>
<dbReference type="STRING" id="1844972.A7K91_07610"/>
<dbReference type="AlphaFoldDB" id="A0A1A5YR82"/>
<organism evidence="3 4">
    <name type="scientific">Paenibacillus oryzae</name>
    <dbReference type="NCBI Taxonomy" id="1844972"/>
    <lineage>
        <taxon>Bacteria</taxon>
        <taxon>Bacillati</taxon>
        <taxon>Bacillota</taxon>
        <taxon>Bacilli</taxon>
        <taxon>Bacillales</taxon>
        <taxon>Paenibacillaceae</taxon>
        <taxon>Paenibacillus</taxon>
    </lineage>
</organism>
<accession>A0A1A5YR82</accession>
<keyword evidence="4" id="KW-1185">Reference proteome</keyword>
<feature type="transmembrane region" description="Helical" evidence="1">
    <location>
        <begin position="92"/>
        <end position="113"/>
    </location>
</feature>
<protein>
    <recommendedName>
        <fullName evidence="2">Sensor histidine kinase NatK-like C-terminal domain-containing protein</fullName>
    </recommendedName>
</protein>
<dbReference type="Pfam" id="PF14501">
    <property type="entry name" value="HATPase_c_5"/>
    <property type="match status" value="1"/>
</dbReference>
<dbReference type="SUPFAM" id="SSF55874">
    <property type="entry name" value="ATPase domain of HSP90 chaperone/DNA topoisomerase II/histidine kinase"/>
    <property type="match status" value="1"/>
</dbReference>
<dbReference type="InterPro" id="IPR032834">
    <property type="entry name" value="NatK-like_C"/>
</dbReference>
<sequence>MGNEMNPMPLWLLPLLVILVYLPQGIAFWLFFRHFLFLRRRTGALISALAVFYLAKSILMADLSPLYSTGVHLTAYFLITIYFFDGSKLQKLFFALFYMAVTLSIEMMALYAGGGLVRLGVWGGDREWALLQVLPFLLVLGGIIAVVGVLRLFKAGSPFSLPDKDWGILGLVPASSLFIMLAGLPGQGKLGDTLQMKLSGSFVAACAAILVINIAVMLLYQRLITRLQLEQNNLLLQLQIKEYARKLDENRKNEKLQHDLKHLVNGLEAFLKGSKGTGSSRGNGNAGIAEYTGNTVNTGNITGDETAAASYLSDLIARYTSGGDEQPEFISTGHPVIDSICNEKIGEAARRGIAVEVHAAIPSDLGLMNKEIELALIMGNALNNAVEGVLRLSHDERGSAGEPLILLQLAYQEGLLYLSLSNAASLTQHIGRASFFSSKRGGEQPGFGLDSIRYGVERLQGSVAFRYENGRFKMTAVLPIAP</sequence>
<feature type="transmembrane region" description="Helical" evidence="1">
    <location>
        <begin position="198"/>
        <end position="220"/>
    </location>
</feature>
<dbReference type="Proteomes" id="UP000092024">
    <property type="component" value="Unassembled WGS sequence"/>
</dbReference>